<organism evidence="3 4">
    <name type="scientific">Flavobacterium branchiophilum</name>
    <dbReference type="NCBI Taxonomy" id="55197"/>
    <lineage>
        <taxon>Bacteria</taxon>
        <taxon>Pseudomonadati</taxon>
        <taxon>Bacteroidota</taxon>
        <taxon>Flavobacteriia</taxon>
        <taxon>Flavobacteriales</taxon>
        <taxon>Flavobacteriaceae</taxon>
        <taxon>Flavobacterium</taxon>
    </lineage>
</organism>
<dbReference type="SMART" id="SM00530">
    <property type="entry name" value="HTH_XRE"/>
    <property type="match status" value="1"/>
</dbReference>
<dbReference type="Pfam" id="PF01381">
    <property type="entry name" value="HTH_3"/>
    <property type="match status" value="1"/>
</dbReference>
<keyword evidence="1" id="KW-0238">DNA-binding</keyword>
<sequence length="117" mass="13570">MQIGKKLKALKAAKGYSTDEIAEMLEISKSTYERYERNESTLDLKTLEKIAQIYNIELHELLSQEHFTLNQKNKTGINNGIVFNQISEKLIESFEQRIAEKDAIINDLRALVQELKR</sequence>
<name>A0A543G2F8_9FLAO</name>
<evidence type="ECO:0000256" key="1">
    <source>
        <dbReference type="ARBA" id="ARBA00023125"/>
    </source>
</evidence>
<dbReference type="AlphaFoldDB" id="A0A543G2F8"/>
<evidence type="ECO:0000313" key="4">
    <source>
        <dbReference type="Proteomes" id="UP000320773"/>
    </source>
</evidence>
<dbReference type="PANTHER" id="PTHR46558">
    <property type="entry name" value="TRACRIPTIONAL REGULATORY PROTEIN-RELATED-RELATED"/>
    <property type="match status" value="1"/>
</dbReference>
<accession>A0A543G2F8</accession>
<dbReference type="InterPro" id="IPR001387">
    <property type="entry name" value="Cro/C1-type_HTH"/>
</dbReference>
<feature type="domain" description="HTH cro/C1-type" evidence="2">
    <location>
        <begin position="7"/>
        <end position="61"/>
    </location>
</feature>
<protein>
    <submittedName>
        <fullName evidence="3">Helix-turn-helix protein</fullName>
    </submittedName>
</protein>
<gene>
    <name evidence="3" type="ORF">BC670_1154</name>
</gene>
<dbReference type="PROSITE" id="PS50943">
    <property type="entry name" value="HTH_CROC1"/>
    <property type="match status" value="1"/>
</dbReference>
<dbReference type="RefSeq" id="WP_089079940.1">
    <property type="nucleotide sequence ID" value="NZ_VFPJ01000001.1"/>
</dbReference>
<evidence type="ECO:0000259" key="2">
    <source>
        <dbReference type="PROSITE" id="PS50943"/>
    </source>
</evidence>
<dbReference type="CDD" id="cd00093">
    <property type="entry name" value="HTH_XRE"/>
    <property type="match status" value="1"/>
</dbReference>
<dbReference type="InterPro" id="IPR010982">
    <property type="entry name" value="Lambda_DNA-bd_dom_sf"/>
</dbReference>
<comment type="caution">
    <text evidence="3">The sequence shown here is derived from an EMBL/GenBank/DDBJ whole genome shotgun (WGS) entry which is preliminary data.</text>
</comment>
<dbReference type="Proteomes" id="UP000320773">
    <property type="component" value="Unassembled WGS sequence"/>
</dbReference>
<dbReference type="GO" id="GO:0003677">
    <property type="term" value="F:DNA binding"/>
    <property type="evidence" value="ECO:0007669"/>
    <property type="project" value="UniProtKB-KW"/>
</dbReference>
<dbReference type="SUPFAM" id="SSF47413">
    <property type="entry name" value="lambda repressor-like DNA-binding domains"/>
    <property type="match status" value="1"/>
</dbReference>
<reference evidence="3 4" key="1">
    <citation type="submission" date="2019-06" db="EMBL/GenBank/DDBJ databases">
        <title>Genomic Encyclopedia of Archaeal and Bacterial Type Strains, Phase II (KMG-II): from individual species to whole genera.</title>
        <authorList>
            <person name="Goeker M."/>
        </authorList>
    </citation>
    <scope>NUCLEOTIDE SEQUENCE [LARGE SCALE GENOMIC DNA]</scope>
    <source>
        <strain evidence="3 4">DSM 24789</strain>
    </source>
</reference>
<evidence type="ECO:0000313" key="3">
    <source>
        <dbReference type="EMBL" id="TQM40276.1"/>
    </source>
</evidence>
<dbReference type="EMBL" id="VFPJ01000001">
    <property type="protein sequence ID" value="TQM40276.1"/>
    <property type="molecule type" value="Genomic_DNA"/>
</dbReference>
<proteinExistence type="predicted"/>
<dbReference type="Gene3D" id="1.10.260.40">
    <property type="entry name" value="lambda repressor-like DNA-binding domains"/>
    <property type="match status" value="1"/>
</dbReference>
<dbReference type="PANTHER" id="PTHR46558:SF11">
    <property type="entry name" value="HTH-TYPE TRANSCRIPTIONAL REGULATOR XRE"/>
    <property type="match status" value="1"/>
</dbReference>